<dbReference type="eggNOG" id="KOG2667">
    <property type="taxonomic scope" value="Eukaryota"/>
</dbReference>
<dbReference type="Pfam" id="PF13850">
    <property type="entry name" value="ERGIC_N"/>
    <property type="match status" value="1"/>
</dbReference>
<dbReference type="OMA" id="MHVHDFL"/>
<comment type="similarity">
    <text evidence="2">Belongs to the ERGIC family.</text>
</comment>
<dbReference type="PANTHER" id="PTHR10984:SF25">
    <property type="entry name" value="ENDOPLASMIC RETICULUM-GOLGI INTERMEDIATE COMPARTMENT PROTEIN 3"/>
    <property type="match status" value="1"/>
</dbReference>
<evidence type="ECO:0000256" key="1">
    <source>
        <dbReference type="ARBA" id="ARBA00004141"/>
    </source>
</evidence>
<feature type="transmembrane region" description="Helical" evidence="6">
    <location>
        <begin position="21"/>
        <end position="38"/>
    </location>
</feature>
<evidence type="ECO:0000256" key="4">
    <source>
        <dbReference type="ARBA" id="ARBA00022989"/>
    </source>
</evidence>
<dbReference type="GO" id="GO:0030134">
    <property type="term" value="C:COPII-coated ER to Golgi transport vesicle"/>
    <property type="evidence" value="ECO:0000318"/>
    <property type="project" value="GO_Central"/>
</dbReference>
<dbReference type="AlphaFoldDB" id="A0E7T2"/>
<keyword evidence="5 6" id="KW-0472">Membrane</keyword>
<dbReference type="GO" id="GO:0016020">
    <property type="term" value="C:membrane"/>
    <property type="evidence" value="ECO:0007669"/>
    <property type="project" value="UniProtKB-SubCell"/>
</dbReference>
<keyword evidence="10" id="KW-1185">Reference proteome</keyword>
<feature type="transmembrane region" description="Helical" evidence="6">
    <location>
        <begin position="283"/>
        <end position="308"/>
    </location>
</feature>
<dbReference type="OrthoDB" id="270930at2759"/>
<evidence type="ECO:0000259" key="7">
    <source>
        <dbReference type="Pfam" id="PF07970"/>
    </source>
</evidence>
<feature type="domain" description="Endoplasmic reticulum vesicle transporter C-terminal" evidence="7">
    <location>
        <begin position="124"/>
        <end position="302"/>
    </location>
</feature>
<dbReference type="InterPro" id="IPR045888">
    <property type="entry name" value="Erv"/>
</dbReference>
<protein>
    <recommendedName>
        <fullName evidence="11">Endoplasmic reticulum vesicle transporter C-terminal domain-containing protein</fullName>
    </recommendedName>
</protein>
<dbReference type="KEGG" id="ptm:GSPATT00024077001"/>
<evidence type="ECO:0000313" key="9">
    <source>
        <dbReference type="EMBL" id="CAK91349.1"/>
    </source>
</evidence>
<dbReference type="InterPro" id="IPR039542">
    <property type="entry name" value="Erv_N"/>
</dbReference>
<dbReference type="HOGENOM" id="CLU_034705_0_1_1"/>
<evidence type="ECO:0000256" key="2">
    <source>
        <dbReference type="ARBA" id="ARBA00005648"/>
    </source>
</evidence>
<reference evidence="9 10" key="1">
    <citation type="journal article" date="2006" name="Nature">
        <title>Global trends of whole-genome duplications revealed by the ciliate Paramecium tetraurelia.</title>
        <authorList>
            <consortium name="Genoscope"/>
            <person name="Aury J.-M."/>
            <person name="Jaillon O."/>
            <person name="Duret L."/>
            <person name="Noel B."/>
            <person name="Jubin C."/>
            <person name="Porcel B.M."/>
            <person name="Segurens B."/>
            <person name="Daubin V."/>
            <person name="Anthouard V."/>
            <person name="Aiach N."/>
            <person name="Arnaiz O."/>
            <person name="Billaut A."/>
            <person name="Beisson J."/>
            <person name="Blanc I."/>
            <person name="Bouhouche K."/>
            <person name="Camara F."/>
            <person name="Duharcourt S."/>
            <person name="Guigo R."/>
            <person name="Gogendeau D."/>
            <person name="Katinka M."/>
            <person name="Keller A.-M."/>
            <person name="Kissmehl R."/>
            <person name="Klotz C."/>
            <person name="Koll F."/>
            <person name="Le Moue A."/>
            <person name="Lepere C."/>
            <person name="Malinsky S."/>
            <person name="Nowacki M."/>
            <person name="Nowak J.K."/>
            <person name="Plattner H."/>
            <person name="Poulain J."/>
            <person name="Ruiz F."/>
            <person name="Serrano V."/>
            <person name="Zagulski M."/>
            <person name="Dessen P."/>
            <person name="Betermier M."/>
            <person name="Weissenbach J."/>
            <person name="Scarpelli C."/>
            <person name="Schachter V."/>
            <person name="Sperling L."/>
            <person name="Meyer E."/>
            <person name="Cohen J."/>
            <person name="Wincker P."/>
        </authorList>
    </citation>
    <scope>NUCLEOTIDE SEQUENCE [LARGE SCALE GENOMIC DNA]</scope>
    <source>
        <strain evidence="9 10">Stock d4-2</strain>
    </source>
</reference>
<evidence type="ECO:0008006" key="11">
    <source>
        <dbReference type="Google" id="ProtNLM"/>
    </source>
</evidence>
<evidence type="ECO:0000256" key="5">
    <source>
        <dbReference type="ARBA" id="ARBA00023136"/>
    </source>
</evidence>
<dbReference type="GeneID" id="5044531"/>
<feature type="domain" description="Endoplasmic reticulum vesicle transporter N-terminal" evidence="8">
    <location>
        <begin position="3"/>
        <end position="90"/>
    </location>
</feature>
<name>A0E7T2_PARTE</name>
<dbReference type="RefSeq" id="XP_001458746.1">
    <property type="nucleotide sequence ID" value="XM_001458709.1"/>
</dbReference>
<accession>A0E7T2</accession>
<evidence type="ECO:0000256" key="6">
    <source>
        <dbReference type="SAM" id="Phobius"/>
    </source>
</evidence>
<keyword evidence="4 6" id="KW-1133">Transmembrane helix</keyword>
<evidence type="ECO:0000259" key="8">
    <source>
        <dbReference type="Pfam" id="PF13850"/>
    </source>
</evidence>
<organism evidence="9 10">
    <name type="scientific">Paramecium tetraurelia</name>
    <dbReference type="NCBI Taxonomy" id="5888"/>
    <lineage>
        <taxon>Eukaryota</taxon>
        <taxon>Sar</taxon>
        <taxon>Alveolata</taxon>
        <taxon>Ciliophora</taxon>
        <taxon>Intramacronucleata</taxon>
        <taxon>Oligohymenophorea</taxon>
        <taxon>Peniculida</taxon>
        <taxon>Parameciidae</taxon>
        <taxon>Paramecium</taxon>
    </lineage>
</organism>
<dbReference type="Pfam" id="PF07970">
    <property type="entry name" value="COPIIcoated_ERV"/>
    <property type="match status" value="1"/>
</dbReference>
<proteinExistence type="inferred from homology"/>
<evidence type="ECO:0000313" key="10">
    <source>
        <dbReference type="Proteomes" id="UP000000600"/>
    </source>
</evidence>
<dbReference type="PANTHER" id="PTHR10984">
    <property type="entry name" value="ENDOPLASMIC RETICULUM-GOLGI INTERMEDIATE COMPARTMENT PROTEIN"/>
    <property type="match status" value="1"/>
</dbReference>
<gene>
    <name evidence="9" type="ORF">GSPATT00024077001</name>
</gene>
<comment type="subcellular location">
    <subcellularLocation>
        <location evidence="1">Membrane</location>
        <topology evidence="1">Multi-pass membrane protein</topology>
    </subcellularLocation>
</comment>
<keyword evidence="3 6" id="KW-0812">Transmembrane</keyword>
<dbReference type="EMBL" id="CT868662">
    <property type="protein sequence ID" value="CAK91349.1"/>
    <property type="molecule type" value="Genomic_DNA"/>
</dbReference>
<sequence length="325" mass="37256">MLKFDLYRKLPQDLIEPSKSGALISFTSLILMFILFITEFQEYLTQQVQTEMYIDQNKDDKLLVNMDISFPNMPCDFISIDQQDVIGTHQQNVEGELYKSRTLNGKVIDKYLSTNDSLNLERAQQAYQQKEGCDLAGYIIISRVPGNFHISAHPYGGQVNMVLPFVGLSVIDLSHSIKHLSFGKQNDIQKIREKFKQGLLNPLDGIRRIKTQELTNVGVTHQYYISIVPTLYVDIDNKEYFVNQFAANTNEAQTTQMPAVYFRYDISPVTVQFTKYYESFNHFIVQLCAILGGVFTIAGIIDSIFYACNSRFNIQVQKTMVVLEQ</sequence>
<evidence type="ECO:0000256" key="3">
    <source>
        <dbReference type="ARBA" id="ARBA00022692"/>
    </source>
</evidence>
<dbReference type="InterPro" id="IPR012936">
    <property type="entry name" value="Erv_C"/>
</dbReference>
<dbReference type="Proteomes" id="UP000000600">
    <property type="component" value="Unassembled WGS sequence"/>
</dbReference>
<dbReference type="InParanoid" id="A0E7T2"/>
<dbReference type="STRING" id="5888.A0E7T2"/>
<dbReference type="GO" id="GO:0005783">
    <property type="term" value="C:endoplasmic reticulum"/>
    <property type="evidence" value="ECO:0000318"/>
    <property type="project" value="GO_Central"/>
</dbReference>